<dbReference type="Proteomes" id="UP000789525">
    <property type="component" value="Unassembled WGS sequence"/>
</dbReference>
<proteinExistence type="predicted"/>
<sequence length="140" mass="14990">MLGLASKPAIKVVLADPAPDSQFNNGDEPTNLQPDHTEVALDTSIVSFEAIKEIAGLVPNIGVPLKATCGLLIIVLGNIKILHAFDKDTGVIRKCYNDEGQVLNKPGRVTSKWKGSRWVGIDRPPGQVPCPTPISKSRLS</sequence>
<protein>
    <submittedName>
        <fullName evidence="1">7156_t:CDS:1</fullName>
    </submittedName>
</protein>
<accession>A0ACA9PM53</accession>
<evidence type="ECO:0000313" key="1">
    <source>
        <dbReference type="EMBL" id="CAG8714930.1"/>
    </source>
</evidence>
<comment type="caution">
    <text evidence="1">The sequence shown here is derived from an EMBL/GenBank/DDBJ whole genome shotgun (WGS) entry which is preliminary data.</text>
</comment>
<organism evidence="1 2">
    <name type="scientific">Acaulospora colombiana</name>
    <dbReference type="NCBI Taxonomy" id="27376"/>
    <lineage>
        <taxon>Eukaryota</taxon>
        <taxon>Fungi</taxon>
        <taxon>Fungi incertae sedis</taxon>
        <taxon>Mucoromycota</taxon>
        <taxon>Glomeromycotina</taxon>
        <taxon>Glomeromycetes</taxon>
        <taxon>Diversisporales</taxon>
        <taxon>Acaulosporaceae</taxon>
        <taxon>Acaulospora</taxon>
    </lineage>
</organism>
<evidence type="ECO:0000313" key="2">
    <source>
        <dbReference type="Proteomes" id="UP000789525"/>
    </source>
</evidence>
<keyword evidence="2" id="KW-1185">Reference proteome</keyword>
<name>A0ACA9PM53_9GLOM</name>
<gene>
    <name evidence="1" type="ORF">ACOLOM_LOCUS10856</name>
</gene>
<dbReference type="EMBL" id="CAJVPT010036567">
    <property type="protein sequence ID" value="CAG8714930.1"/>
    <property type="molecule type" value="Genomic_DNA"/>
</dbReference>
<reference evidence="1" key="1">
    <citation type="submission" date="2021-06" db="EMBL/GenBank/DDBJ databases">
        <authorList>
            <person name="Kallberg Y."/>
            <person name="Tangrot J."/>
            <person name="Rosling A."/>
        </authorList>
    </citation>
    <scope>NUCLEOTIDE SEQUENCE</scope>
    <source>
        <strain evidence="1">CL356</strain>
    </source>
</reference>